<dbReference type="EMBL" id="GECU01037224">
    <property type="protein sequence ID" value="JAS70482.1"/>
    <property type="molecule type" value="Transcribed_RNA"/>
</dbReference>
<evidence type="ECO:0000313" key="1">
    <source>
        <dbReference type="EMBL" id="JAS70482.1"/>
    </source>
</evidence>
<proteinExistence type="predicted"/>
<organism evidence="1">
    <name type="scientific">Homalodisca liturata</name>
    <dbReference type="NCBI Taxonomy" id="320908"/>
    <lineage>
        <taxon>Eukaryota</taxon>
        <taxon>Metazoa</taxon>
        <taxon>Ecdysozoa</taxon>
        <taxon>Arthropoda</taxon>
        <taxon>Hexapoda</taxon>
        <taxon>Insecta</taxon>
        <taxon>Pterygota</taxon>
        <taxon>Neoptera</taxon>
        <taxon>Paraneoptera</taxon>
        <taxon>Hemiptera</taxon>
        <taxon>Auchenorrhyncha</taxon>
        <taxon>Membracoidea</taxon>
        <taxon>Cicadellidae</taxon>
        <taxon>Cicadellinae</taxon>
        <taxon>Proconiini</taxon>
        <taxon>Homalodisca</taxon>
    </lineage>
</organism>
<gene>
    <name evidence="1" type="ORF">g.5839</name>
</gene>
<reference evidence="1" key="1">
    <citation type="submission" date="2015-11" db="EMBL/GenBank/DDBJ databases">
        <title>De novo transcriptome assembly of four potential Pierce s Disease insect vectors from Arizona vineyards.</title>
        <authorList>
            <person name="Tassone E.E."/>
        </authorList>
    </citation>
    <scope>NUCLEOTIDE SEQUENCE</scope>
</reference>
<sequence length="184" mass="19688">MRSLLSPLTKTVSATGASLATPPALATLSTPTTTSALAASPVCSTPGVDLSQSTTSIYNFKTPEDPSAEISRLKQEIKRLENEFKKLLDHTIESDTRLLEYTDKVFPVNKSRVNQIASASATVDCGVQCEPNPSPPGDPAPATVDSGVQCDLREQSSVCELCAENTELLRCFKTTIEVLEAENQ</sequence>
<protein>
    <submittedName>
        <fullName evidence="1">Uncharacterized protein</fullName>
    </submittedName>
</protein>
<accession>A0A1B6H746</accession>
<dbReference type="AlphaFoldDB" id="A0A1B6H746"/>
<name>A0A1B6H746_9HEMI</name>
<feature type="non-terminal residue" evidence="1">
    <location>
        <position position="184"/>
    </location>
</feature>